<evidence type="ECO:0000313" key="2">
    <source>
        <dbReference type="EMBL" id="TPX14122.1"/>
    </source>
</evidence>
<feature type="compositionally biased region" description="Acidic residues" evidence="1">
    <location>
        <begin position="184"/>
        <end position="200"/>
    </location>
</feature>
<dbReference type="InParanoid" id="A0A507AVY6"/>
<sequence>MVNARYPGWKTLYEPGWPRQVTETGHRVALPHTGLNVALPLFQARQGDLSASERGFNSLFLSSDPELREMALAHMKGICRLGNEQAYITHQADQYSTLATSVFNSIGNKEKRRRRIPGDPSKIMMICSECRDPGFIREEVTPLFEVKSGKWLGSIWVIPLPKDEKDEEDEEDEKDKKDMKDQTDEKDERDDKDEIDEGKW</sequence>
<comment type="caution">
    <text evidence="2">The sequence shown here is derived from an EMBL/GenBank/DDBJ whole genome shotgun (WGS) entry which is preliminary data.</text>
</comment>
<gene>
    <name evidence="2" type="ORF">E0L32_000516</name>
</gene>
<evidence type="ECO:0000256" key="1">
    <source>
        <dbReference type="SAM" id="MobiDB-lite"/>
    </source>
</evidence>
<reference evidence="2 3" key="1">
    <citation type="submission" date="2019-06" db="EMBL/GenBank/DDBJ databases">
        <title>Draft genome sequence of the filamentous fungus Phialemoniopsis curvata isolated from diesel fuel.</title>
        <authorList>
            <person name="Varaljay V.A."/>
            <person name="Lyon W.J."/>
            <person name="Crouch A.L."/>
            <person name="Drake C.E."/>
            <person name="Hollomon J.M."/>
            <person name="Nadeau L.J."/>
            <person name="Nunn H.S."/>
            <person name="Stevenson B.S."/>
            <person name="Bojanowski C.L."/>
            <person name="Crookes-Goodson W.J."/>
        </authorList>
    </citation>
    <scope>NUCLEOTIDE SEQUENCE [LARGE SCALE GENOMIC DNA]</scope>
    <source>
        <strain evidence="2 3">D216</strain>
    </source>
</reference>
<protein>
    <submittedName>
        <fullName evidence="2">Uncharacterized protein</fullName>
    </submittedName>
</protein>
<organism evidence="2 3">
    <name type="scientific">Thyridium curvatum</name>
    <dbReference type="NCBI Taxonomy" id="1093900"/>
    <lineage>
        <taxon>Eukaryota</taxon>
        <taxon>Fungi</taxon>
        <taxon>Dikarya</taxon>
        <taxon>Ascomycota</taxon>
        <taxon>Pezizomycotina</taxon>
        <taxon>Sordariomycetes</taxon>
        <taxon>Sordariomycetidae</taxon>
        <taxon>Thyridiales</taxon>
        <taxon>Thyridiaceae</taxon>
        <taxon>Thyridium</taxon>
    </lineage>
</organism>
<accession>A0A507AVY6</accession>
<name>A0A507AVY6_9PEZI</name>
<dbReference type="Proteomes" id="UP000319257">
    <property type="component" value="Unassembled WGS sequence"/>
</dbReference>
<feature type="compositionally biased region" description="Basic and acidic residues" evidence="1">
    <location>
        <begin position="174"/>
        <end position="183"/>
    </location>
</feature>
<dbReference type="GeneID" id="41967963"/>
<evidence type="ECO:0000313" key="3">
    <source>
        <dbReference type="Proteomes" id="UP000319257"/>
    </source>
</evidence>
<proteinExistence type="predicted"/>
<dbReference type="AlphaFoldDB" id="A0A507AVY6"/>
<dbReference type="EMBL" id="SKBQ01000002">
    <property type="protein sequence ID" value="TPX14122.1"/>
    <property type="molecule type" value="Genomic_DNA"/>
</dbReference>
<feature type="region of interest" description="Disordered" evidence="1">
    <location>
        <begin position="162"/>
        <end position="200"/>
    </location>
</feature>
<dbReference type="RefSeq" id="XP_030995833.1">
    <property type="nucleotide sequence ID" value="XM_031139658.1"/>
</dbReference>
<keyword evidence="3" id="KW-1185">Reference proteome</keyword>